<dbReference type="EMBL" id="WBZB01000014">
    <property type="protein sequence ID" value="KAB3531123.1"/>
    <property type="molecule type" value="Genomic_DNA"/>
</dbReference>
<dbReference type="RefSeq" id="WP_151865402.1">
    <property type="nucleotide sequence ID" value="NZ_WBZB01000014.1"/>
</dbReference>
<evidence type="ECO:0008006" key="3">
    <source>
        <dbReference type="Google" id="ProtNLM"/>
    </source>
</evidence>
<proteinExistence type="predicted"/>
<keyword evidence="2" id="KW-1185">Reference proteome</keyword>
<dbReference type="Proteomes" id="UP000465601">
    <property type="component" value="Unassembled WGS sequence"/>
</dbReference>
<sequence>MKILIDRVINAEEDIFIEFSTDFGVGRAVWNGNRNPETSKEYNVELDITDVLSWGKDVILSKEKQYGITLKEEDVLITGVLEKIYEDGIVDLRFGNSILQLEIEGDDLPMGKYVEVKADSLEVYDANY</sequence>
<reference evidence="1 2" key="1">
    <citation type="submission" date="2019-10" db="EMBL/GenBank/DDBJ databases">
        <title>Alkaliphilus serpentinus sp. nov. and Alkaliphilus pronyensis sp. nov., two novel anaerobic alkaliphilic species isolated from the serpentinized-hosted hydrothermal field of the Prony Bay (New Caledonia).</title>
        <authorList>
            <person name="Postec A."/>
        </authorList>
    </citation>
    <scope>NUCLEOTIDE SEQUENCE [LARGE SCALE GENOMIC DNA]</scope>
    <source>
        <strain evidence="1 2">LacT</strain>
    </source>
</reference>
<accession>A0A833HPR4</accession>
<evidence type="ECO:0000313" key="2">
    <source>
        <dbReference type="Proteomes" id="UP000465601"/>
    </source>
</evidence>
<name>A0A833HPR4_9FIRM</name>
<gene>
    <name evidence="1" type="ORF">F8153_05675</name>
</gene>
<comment type="caution">
    <text evidence="1">The sequence shown here is derived from an EMBL/GenBank/DDBJ whole genome shotgun (WGS) entry which is preliminary data.</text>
</comment>
<evidence type="ECO:0000313" key="1">
    <source>
        <dbReference type="EMBL" id="KAB3531123.1"/>
    </source>
</evidence>
<protein>
    <recommendedName>
        <fullName evidence="3">TOBE domain-containing protein</fullName>
    </recommendedName>
</protein>
<dbReference type="AlphaFoldDB" id="A0A833HPR4"/>
<dbReference type="OrthoDB" id="2937251at2"/>
<organism evidence="1 2">
    <name type="scientific">Alkaliphilus serpentinus</name>
    <dbReference type="NCBI Taxonomy" id="1482731"/>
    <lineage>
        <taxon>Bacteria</taxon>
        <taxon>Bacillati</taxon>
        <taxon>Bacillota</taxon>
        <taxon>Clostridia</taxon>
        <taxon>Peptostreptococcales</taxon>
        <taxon>Natronincolaceae</taxon>
        <taxon>Alkaliphilus</taxon>
    </lineage>
</organism>